<evidence type="ECO:0000256" key="4">
    <source>
        <dbReference type="ARBA" id="ARBA00022723"/>
    </source>
</evidence>
<keyword evidence="8" id="KW-1133">Transmembrane helix</keyword>
<name>F2ECN2_HORVV</name>
<accession>F2ECN2</accession>
<dbReference type="EC" id="2.7.13.3" evidence="2"/>
<dbReference type="InterPro" id="IPR058544">
    <property type="entry name" value="ETR1_N"/>
</dbReference>
<dbReference type="PANTHER" id="PTHR24423">
    <property type="entry name" value="TWO-COMPONENT SENSOR HISTIDINE KINASE"/>
    <property type="match status" value="1"/>
</dbReference>
<evidence type="ECO:0000256" key="1">
    <source>
        <dbReference type="ARBA" id="ARBA00000085"/>
    </source>
</evidence>
<reference evidence="10" key="1">
    <citation type="journal article" date="2011" name="Plant Physiol.">
        <title>Comprehensive sequence analysis of 24,783 barley full-length cDNAs derived from 12 clone libraries.</title>
        <authorList>
            <person name="Matsumoto T."/>
            <person name="Tanaka T."/>
            <person name="Sakai H."/>
            <person name="Amano N."/>
            <person name="Kanamori H."/>
            <person name="Kurita K."/>
            <person name="Kikuta A."/>
            <person name="Kamiya K."/>
            <person name="Yamamoto M."/>
            <person name="Ikawa H."/>
            <person name="Fujii N."/>
            <person name="Hori K."/>
            <person name="Itoh T."/>
            <person name="Sato K."/>
        </authorList>
    </citation>
    <scope>NUCLEOTIDE SEQUENCE</scope>
    <source>
        <tissue evidence="10">Seed</tissue>
    </source>
</reference>
<evidence type="ECO:0000313" key="10">
    <source>
        <dbReference type="EMBL" id="BAK05104.1"/>
    </source>
</evidence>
<keyword evidence="8" id="KW-0472">Membrane</keyword>
<feature type="domain" description="Ethylene receptor 1-like N-terminal" evidence="9">
    <location>
        <begin position="33"/>
        <end position="80"/>
    </location>
</feature>
<feature type="transmembrane region" description="Helical" evidence="8">
    <location>
        <begin position="33"/>
        <end position="53"/>
    </location>
</feature>
<dbReference type="GO" id="GO:0004673">
    <property type="term" value="F:protein histidine kinase activity"/>
    <property type="evidence" value="ECO:0007669"/>
    <property type="project" value="UniProtKB-EC"/>
</dbReference>
<keyword evidence="3" id="KW-0808">Transferase</keyword>
<dbReference type="Pfam" id="PF25487">
    <property type="entry name" value="ETR1_N"/>
    <property type="match status" value="1"/>
</dbReference>
<dbReference type="AlphaFoldDB" id="F2ECN2"/>
<keyword evidence="8" id="KW-0812">Transmembrane</keyword>
<keyword evidence="4" id="KW-0479">Metal-binding</keyword>
<evidence type="ECO:0000256" key="6">
    <source>
        <dbReference type="ARBA" id="ARBA00022777"/>
    </source>
</evidence>
<evidence type="ECO:0000256" key="3">
    <source>
        <dbReference type="ARBA" id="ARBA00022679"/>
    </source>
</evidence>
<dbReference type="GO" id="GO:0046872">
    <property type="term" value="F:metal ion binding"/>
    <property type="evidence" value="ECO:0007669"/>
    <property type="project" value="UniProtKB-KW"/>
</dbReference>
<dbReference type="GO" id="GO:0005524">
    <property type="term" value="F:ATP binding"/>
    <property type="evidence" value="ECO:0007669"/>
    <property type="project" value="UniProtKB-KW"/>
</dbReference>
<keyword evidence="5" id="KW-0547">Nucleotide-binding</keyword>
<dbReference type="EMBL" id="AK373907">
    <property type="protein sequence ID" value="BAK05104.1"/>
    <property type="molecule type" value="mRNA"/>
</dbReference>
<evidence type="ECO:0000256" key="7">
    <source>
        <dbReference type="ARBA" id="ARBA00022840"/>
    </source>
</evidence>
<evidence type="ECO:0000256" key="5">
    <source>
        <dbReference type="ARBA" id="ARBA00022741"/>
    </source>
</evidence>
<sequence length="173" mass="18547">MWQRGRQTCCRGGTSWGASAAVLFARISRTGRLQFGASIVVCGLTHLLAAFTYEPHSFVLVLLLTVAKCVTALVSFLAAFTYEPHSFVLVLLLTVAKCVTALVSFLTAFTYEPHSFVLVLLLTVAKCVTALVSFLTAITPLRLRLRLIPKQRSCSASRSASACSGSKPASSTS</sequence>
<protein>
    <recommendedName>
        <fullName evidence="2">histidine kinase</fullName>
        <ecNumber evidence="2">2.7.13.3</ecNumber>
    </recommendedName>
</protein>
<dbReference type="PANTHER" id="PTHR24423:SF624">
    <property type="entry name" value="ETHYLENE RECEPTOR 3"/>
    <property type="match status" value="1"/>
</dbReference>
<comment type="catalytic activity">
    <reaction evidence="1">
        <text>ATP + protein L-histidine = ADP + protein N-phospho-L-histidine.</text>
        <dbReference type="EC" id="2.7.13.3"/>
    </reaction>
</comment>
<feature type="transmembrane region" description="Helical" evidence="8">
    <location>
        <begin position="117"/>
        <end position="143"/>
    </location>
</feature>
<keyword evidence="7" id="KW-0067">ATP-binding</keyword>
<evidence type="ECO:0000259" key="9">
    <source>
        <dbReference type="Pfam" id="PF25487"/>
    </source>
</evidence>
<evidence type="ECO:0000256" key="2">
    <source>
        <dbReference type="ARBA" id="ARBA00012438"/>
    </source>
</evidence>
<organism evidence="10">
    <name type="scientific">Hordeum vulgare subsp. vulgare</name>
    <name type="common">Domesticated barley</name>
    <dbReference type="NCBI Taxonomy" id="112509"/>
    <lineage>
        <taxon>Eukaryota</taxon>
        <taxon>Viridiplantae</taxon>
        <taxon>Streptophyta</taxon>
        <taxon>Embryophyta</taxon>
        <taxon>Tracheophyta</taxon>
        <taxon>Spermatophyta</taxon>
        <taxon>Magnoliopsida</taxon>
        <taxon>Liliopsida</taxon>
        <taxon>Poales</taxon>
        <taxon>Poaceae</taxon>
        <taxon>BOP clade</taxon>
        <taxon>Pooideae</taxon>
        <taxon>Triticodae</taxon>
        <taxon>Triticeae</taxon>
        <taxon>Hordeinae</taxon>
        <taxon>Hordeum</taxon>
    </lineage>
</organism>
<evidence type="ECO:0000256" key="8">
    <source>
        <dbReference type="SAM" id="Phobius"/>
    </source>
</evidence>
<proteinExistence type="evidence at transcript level"/>
<keyword evidence="6" id="KW-0418">Kinase</keyword>
<feature type="transmembrane region" description="Helical" evidence="8">
    <location>
        <begin position="87"/>
        <end position="111"/>
    </location>
</feature>
<feature type="transmembrane region" description="Helical" evidence="8">
    <location>
        <begin position="59"/>
        <end position="80"/>
    </location>
</feature>